<evidence type="ECO:0000313" key="1">
    <source>
        <dbReference type="EMBL" id="MFC4200608.1"/>
    </source>
</evidence>
<dbReference type="Proteomes" id="UP001595848">
    <property type="component" value="Unassembled WGS sequence"/>
</dbReference>
<protein>
    <submittedName>
        <fullName evidence="1">Uncharacterized protein</fullName>
    </submittedName>
</protein>
<gene>
    <name evidence="1" type="ORF">ACFOY1_06565</name>
</gene>
<sequence>MDNMIKIAPGIYLVRTLAGFRKAIRAEFSDYCENWVMNDVQGWPTSYPAVVSLSLGYRGSSFVACNSVHVNILKAAISEA</sequence>
<dbReference type="EMBL" id="JBHSBV010000002">
    <property type="protein sequence ID" value="MFC4200608.1"/>
    <property type="molecule type" value="Genomic_DNA"/>
</dbReference>
<accession>A0ABV8NXJ3</accession>
<evidence type="ECO:0000313" key="2">
    <source>
        <dbReference type="Proteomes" id="UP001595848"/>
    </source>
</evidence>
<name>A0ABV8NXJ3_9BURK</name>
<reference evidence="2" key="1">
    <citation type="journal article" date="2019" name="Int. J. Syst. Evol. Microbiol.">
        <title>The Global Catalogue of Microorganisms (GCM) 10K type strain sequencing project: providing services to taxonomists for standard genome sequencing and annotation.</title>
        <authorList>
            <consortium name="The Broad Institute Genomics Platform"/>
            <consortium name="The Broad Institute Genome Sequencing Center for Infectious Disease"/>
            <person name="Wu L."/>
            <person name="Ma J."/>
        </authorList>
    </citation>
    <scope>NUCLEOTIDE SEQUENCE [LARGE SCALE GENOMIC DNA]</scope>
    <source>
        <strain evidence="2">LMG 24813</strain>
    </source>
</reference>
<dbReference type="RefSeq" id="WP_217964154.1">
    <property type="nucleotide sequence ID" value="NZ_JAHTBN010000003.1"/>
</dbReference>
<organism evidence="1 2">
    <name type="scientific">Candidimonas humi</name>
    <dbReference type="NCBI Taxonomy" id="683355"/>
    <lineage>
        <taxon>Bacteria</taxon>
        <taxon>Pseudomonadati</taxon>
        <taxon>Pseudomonadota</taxon>
        <taxon>Betaproteobacteria</taxon>
        <taxon>Burkholderiales</taxon>
        <taxon>Alcaligenaceae</taxon>
        <taxon>Candidimonas</taxon>
    </lineage>
</organism>
<comment type="caution">
    <text evidence="1">The sequence shown here is derived from an EMBL/GenBank/DDBJ whole genome shotgun (WGS) entry which is preliminary data.</text>
</comment>
<proteinExistence type="predicted"/>
<keyword evidence="2" id="KW-1185">Reference proteome</keyword>